<evidence type="ECO:0000259" key="1">
    <source>
        <dbReference type="Pfam" id="PF14574"/>
    </source>
</evidence>
<dbReference type="PANTHER" id="PTHR42895:SF1">
    <property type="entry name" value="IRON-SULFUR CLUSTER PROTEIN"/>
    <property type="match status" value="1"/>
</dbReference>
<proteinExistence type="predicted"/>
<gene>
    <name evidence="2" type="ORF">HXL68_13335</name>
</gene>
<dbReference type="Proteomes" id="UP000718593">
    <property type="component" value="Unassembled WGS sequence"/>
</dbReference>
<feature type="domain" description="RACo C-terminal" evidence="1">
    <location>
        <begin position="16"/>
        <end position="140"/>
    </location>
</feature>
<organism evidence="2 3">
    <name type="scientific">Dechloromonas agitata</name>
    <dbReference type="NCBI Taxonomy" id="73030"/>
    <lineage>
        <taxon>Bacteria</taxon>
        <taxon>Pseudomonadati</taxon>
        <taxon>Pseudomonadota</taxon>
        <taxon>Betaproteobacteria</taxon>
        <taxon>Rhodocyclales</taxon>
        <taxon>Azonexaceae</taxon>
        <taxon>Dechloromonas</taxon>
    </lineage>
</organism>
<evidence type="ECO:0000313" key="3">
    <source>
        <dbReference type="Proteomes" id="UP000718593"/>
    </source>
</evidence>
<accession>A0A930BTY6</accession>
<sequence>FAEGAKNFAFAVGEREFSLGLRDIDALQRAKAAVGAGIAALSAVAGLPLAALQRVVVAGLFGRYLDVANAQAIGLLPSVPVSHIELVGNTAAAGATALLLSTQAQAMANRLRQQAQLINLAHRPEFEDAFLEHLYLRPTEAS</sequence>
<dbReference type="InterPro" id="IPR027980">
    <property type="entry name" value="RACo_C"/>
</dbReference>
<dbReference type="EMBL" id="JABZMI010000329">
    <property type="protein sequence ID" value="MBF1166009.1"/>
    <property type="molecule type" value="Genomic_DNA"/>
</dbReference>
<dbReference type="InterPro" id="IPR052911">
    <property type="entry name" value="Corrinoid_activation_enz"/>
</dbReference>
<reference evidence="2" key="1">
    <citation type="submission" date="2020-04" db="EMBL/GenBank/DDBJ databases">
        <title>Deep metagenomics examines the oral microbiome during advanced dental caries in children, revealing novel taxa and co-occurrences with host molecules.</title>
        <authorList>
            <person name="Baker J.L."/>
            <person name="Morton J.T."/>
            <person name="Dinis M."/>
            <person name="Alvarez R."/>
            <person name="Tran N.C."/>
            <person name="Knight R."/>
            <person name="Edlund A."/>
        </authorList>
    </citation>
    <scope>NUCLEOTIDE SEQUENCE</scope>
    <source>
        <strain evidence="2">JCVI_32_bin.24</strain>
    </source>
</reference>
<dbReference type="AlphaFoldDB" id="A0A930BTY6"/>
<comment type="caution">
    <text evidence="2">The sequence shown here is derived from an EMBL/GenBank/DDBJ whole genome shotgun (WGS) entry which is preliminary data.</text>
</comment>
<feature type="non-terminal residue" evidence="2">
    <location>
        <position position="1"/>
    </location>
</feature>
<evidence type="ECO:0000313" key="2">
    <source>
        <dbReference type="EMBL" id="MBF1166009.1"/>
    </source>
</evidence>
<protein>
    <submittedName>
        <fullName evidence="2">DUF4445 domain-containing protein</fullName>
    </submittedName>
</protein>
<dbReference type="Pfam" id="PF14574">
    <property type="entry name" value="RACo_C_ter"/>
    <property type="match status" value="1"/>
</dbReference>
<dbReference type="PANTHER" id="PTHR42895">
    <property type="entry name" value="IRON-SULFUR CLUSTER-BINDING PROTEIN-RELATED"/>
    <property type="match status" value="1"/>
</dbReference>
<name>A0A930BTY6_9RHOO</name>